<dbReference type="InterPro" id="IPR036322">
    <property type="entry name" value="WD40_repeat_dom_sf"/>
</dbReference>
<dbReference type="EMBL" id="KV424420">
    <property type="protein sequence ID" value="KZT44676.1"/>
    <property type="molecule type" value="Genomic_DNA"/>
</dbReference>
<dbReference type="Gene3D" id="2.130.10.10">
    <property type="entry name" value="YVTN repeat-like/Quinoprotein amine dehydrogenase"/>
    <property type="match status" value="1"/>
</dbReference>
<dbReference type="SMART" id="SM00320">
    <property type="entry name" value="WD40"/>
    <property type="match status" value="3"/>
</dbReference>
<name>A0A166JFM0_9BASI</name>
<reference evidence="4 5" key="1">
    <citation type="journal article" date="2016" name="Mol. Biol. Evol.">
        <title>Comparative Genomics of Early-Diverging Mushroom-Forming Fungi Provides Insights into the Origins of Lignocellulose Decay Capabilities.</title>
        <authorList>
            <person name="Nagy L.G."/>
            <person name="Riley R."/>
            <person name="Tritt A."/>
            <person name="Adam C."/>
            <person name="Daum C."/>
            <person name="Floudas D."/>
            <person name="Sun H."/>
            <person name="Yadav J.S."/>
            <person name="Pangilinan J."/>
            <person name="Larsson K.H."/>
            <person name="Matsuura K."/>
            <person name="Barry K."/>
            <person name="Labutti K."/>
            <person name="Kuo R."/>
            <person name="Ohm R.A."/>
            <person name="Bhattacharya S.S."/>
            <person name="Shirouzu T."/>
            <person name="Yoshinaga Y."/>
            <person name="Martin F.M."/>
            <person name="Grigoriev I.V."/>
            <person name="Hibbett D.S."/>
        </authorList>
    </citation>
    <scope>NUCLEOTIDE SEQUENCE [LARGE SCALE GENOMIC DNA]</scope>
    <source>
        <strain evidence="4 5">HHB12733</strain>
    </source>
</reference>
<keyword evidence="1 3" id="KW-0853">WD repeat</keyword>
<proteinExistence type="predicted"/>
<gene>
    <name evidence="4" type="ORF">CALCODRAFT_513653</name>
</gene>
<accession>A0A166JFM0</accession>
<dbReference type="InterPro" id="IPR015943">
    <property type="entry name" value="WD40/YVTN_repeat-like_dom_sf"/>
</dbReference>
<evidence type="ECO:0000256" key="2">
    <source>
        <dbReference type="ARBA" id="ARBA00022737"/>
    </source>
</evidence>
<feature type="repeat" description="WD" evidence="3">
    <location>
        <begin position="205"/>
        <end position="238"/>
    </location>
</feature>
<dbReference type="Pfam" id="PF00400">
    <property type="entry name" value="WD40"/>
    <property type="match status" value="2"/>
</dbReference>
<dbReference type="GO" id="GO:0030042">
    <property type="term" value="P:actin filament depolymerization"/>
    <property type="evidence" value="ECO:0007669"/>
    <property type="project" value="TreeGrafter"/>
</dbReference>
<evidence type="ECO:0000313" key="4">
    <source>
        <dbReference type="EMBL" id="KZT44676.1"/>
    </source>
</evidence>
<feature type="non-terminal residue" evidence="4">
    <location>
        <position position="1"/>
    </location>
</feature>
<organism evidence="4 5">
    <name type="scientific">Calocera cornea HHB12733</name>
    <dbReference type="NCBI Taxonomy" id="1353952"/>
    <lineage>
        <taxon>Eukaryota</taxon>
        <taxon>Fungi</taxon>
        <taxon>Dikarya</taxon>
        <taxon>Basidiomycota</taxon>
        <taxon>Agaricomycotina</taxon>
        <taxon>Dacrymycetes</taxon>
        <taxon>Dacrymycetales</taxon>
        <taxon>Dacrymycetaceae</taxon>
        <taxon>Calocera</taxon>
    </lineage>
</organism>
<dbReference type="AlphaFoldDB" id="A0A166JFM0"/>
<dbReference type="GO" id="GO:0051015">
    <property type="term" value="F:actin filament binding"/>
    <property type="evidence" value="ECO:0007669"/>
    <property type="project" value="TreeGrafter"/>
</dbReference>
<evidence type="ECO:0000256" key="1">
    <source>
        <dbReference type="ARBA" id="ARBA00022574"/>
    </source>
</evidence>
<protein>
    <submittedName>
        <fullName evidence="4">WD40 repeat-like protein</fullName>
    </submittedName>
</protein>
<dbReference type="SUPFAM" id="SSF50978">
    <property type="entry name" value="WD40 repeat-like"/>
    <property type="match status" value="1"/>
</dbReference>
<keyword evidence="2" id="KW-0677">Repeat</keyword>
<dbReference type="OrthoDB" id="2306at2759"/>
<dbReference type="Proteomes" id="UP000076842">
    <property type="component" value="Unassembled WGS sequence"/>
</dbReference>
<sequence>GAQRGITAFAAAPSGTLYVGAYNSRIVSYSDNGTEANKGDGHTFQVTALAVSGNTIFSTGFNDCVREVDLLAGAYTYVPCFSIYSILTPVWDSSTTTGTNGQPKDATGKADALYVITSKSLECIKGGKVVSKVLLSCGPFAVATSAKHIAVSAKDQKVYLFEKGLEPKQIGRLESNKGIVMALAFSPNGSLLAAGNKKEVKTLQLTFHSGQVTSIAWSADGKHAASGPLDTNVYIWSMAKPMKNIGIKNAGAGGISGVAWVGMNIVASTGADGCVRTWESKFHE</sequence>
<evidence type="ECO:0000256" key="3">
    <source>
        <dbReference type="PROSITE-ProRule" id="PRU00221"/>
    </source>
</evidence>
<dbReference type="PROSITE" id="PS50082">
    <property type="entry name" value="WD_REPEATS_2"/>
    <property type="match status" value="1"/>
</dbReference>
<dbReference type="STRING" id="1353952.A0A166JFM0"/>
<dbReference type="PANTHER" id="PTHR19856">
    <property type="entry name" value="WD-REPEATCONTAINING PROTEIN WDR1"/>
    <property type="match status" value="1"/>
</dbReference>
<evidence type="ECO:0000313" key="5">
    <source>
        <dbReference type="Proteomes" id="UP000076842"/>
    </source>
</evidence>
<dbReference type="PROSITE" id="PS50294">
    <property type="entry name" value="WD_REPEATS_REGION"/>
    <property type="match status" value="1"/>
</dbReference>
<dbReference type="InterPro" id="IPR001680">
    <property type="entry name" value="WD40_rpt"/>
</dbReference>
<dbReference type="PROSITE" id="PS00678">
    <property type="entry name" value="WD_REPEATS_1"/>
    <property type="match status" value="1"/>
</dbReference>
<dbReference type="InterPro" id="IPR019775">
    <property type="entry name" value="WD40_repeat_CS"/>
</dbReference>
<dbReference type="InParanoid" id="A0A166JFM0"/>
<keyword evidence="5" id="KW-1185">Reference proteome</keyword>
<dbReference type="PANTHER" id="PTHR19856:SF0">
    <property type="entry name" value="WD REPEAT-CONTAINING PROTEIN 1"/>
    <property type="match status" value="1"/>
</dbReference>
<dbReference type="GO" id="GO:0030864">
    <property type="term" value="C:cortical actin cytoskeleton"/>
    <property type="evidence" value="ECO:0007669"/>
    <property type="project" value="TreeGrafter"/>
</dbReference>